<protein>
    <recommendedName>
        <fullName evidence="3">Pyridoxamine 5'-phosphate oxidase putative domain-containing protein</fullName>
    </recommendedName>
</protein>
<dbReference type="EMBL" id="JAUKVY010000008">
    <property type="protein sequence ID" value="MDO1533324.1"/>
    <property type="molecule type" value="Genomic_DNA"/>
</dbReference>
<dbReference type="Proteomes" id="UP001169027">
    <property type="component" value="Unassembled WGS sequence"/>
</dbReference>
<keyword evidence="2" id="KW-1185">Reference proteome</keyword>
<evidence type="ECO:0000313" key="1">
    <source>
        <dbReference type="EMBL" id="MDO1533324.1"/>
    </source>
</evidence>
<accession>A0ABT8S322</accession>
<dbReference type="Gene3D" id="2.30.110.10">
    <property type="entry name" value="Electron Transport, Fmn-binding Protein, Chain A"/>
    <property type="match status" value="1"/>
</dbReference>
<name>A0ABT8S322_9BURK</name>
<evidence type="ECO:0000313" key="2">
    <source>
        <dbReference type="Proteomes" id="UP001169027"/>
    </source>
</evidence>
<comment type="caution">
    <text evidence="1">The sequence shown here is derived from an EMBL/GenBank/DDBJ whole genome shotgun (WGS) entry which is preliminary data.</text>
</comment>
<dbReference type="InterPro" id="IPR012349">
    <property type="entry name" value="Split_barrel_FMN-bd"/>
</dbReference>
<evidence type="ECO:0008006" key="3">
    <source>
        <dbReference type="Google" id="ProtNLM"/>
    </source>
</evidence>
<reference evidence="1" key="1">
    <citation type="submission" date="2023-06" db="EMBL/GenBank/DDBJ databases">
        <authorList>
            <person name="Jiang Y."/>
            <person name="Liu Q."/>
        </authorList>
    </citation>
    <scope>NUCLEOTIDE SEQUENCE</scope>
    <source>
        <strain evidence="1">CGMCC 1.12090</strain>
    </source>
</reference>
<sequence>MPALPHPLLNPEHIAMIDKGVSTIVASRNAAHRPSLMRAVGAAIAPDGGEVTVYLARSRSRQLLQDVAATGQVAVVFSEPLSHRTVQVKAGEVELRSAVDGDAPVLQRYLRSMEHEIGNVGLSADFVQAMLACRLDDVVAIRFRPSEAYDQTPGPKAGSALPAA</sequence>
<dbReference type="RefSeq" id="WP_301809684.1">
    <property type="nucleotide sequence ID" value="NZ_JAUJZH010000008.1"/>
</dbReference>
<dbReference type="SUPFAM" id="SSF50475">
    <property type="entry name" value="FMN-binding split barrel"/>
    <property type="match status" value="1"/>
</dbReference>
<gene>
    <name evidence="1" type="ORF">Q2T77_13575</name>
</gene>
<proteinExistence type="predicted"/>
<organism evidence="1 2">
    <name type="scientific">Variovorax ginsengisoli</name>
    <dbReference type="NCBI Taxonomy" id="363844"/>
    <lineage>
        <taxon>Bacteria</taxon>
        <taxon>Pseudomonadati</taxon>
        <taxon>Pseudomonadota</taxon>
        <taxon>Betaproteobacteria</taxon>
        <taxon>Burkholderiales</taxon>
        <taxon>Comamonadaceae</taxon>
        <taxon>Variovorax</taxon>
    </lineage>
</organism>